<organism evidence="12 13">
    <name type="scientific">Primorskyibacter sedentarius</name>
    <dbReference type="NCBI Taxonomy" id="745311"/>
    <lineage>
        <taxon>Bacteria</taxon>
        <taxon>Pseudomonadati</taxon>
        <taxon>Pseudomonadota</taxon>
        <taxon>Alphaproteobacteria</taxon>
        <taxon>Rhodobacterales</taxon>
        <taxon>Roseobacteraceae</taxon>
        <taxon>Primorskyibacter</taxon>
    </lineage>
</organism>
<dbReference type="OrthoDB" id="9780152at2"/>
<dbReference type="GO" id="GO:0005524">
    <property type="term" value="F:ATP binding"/>
    <property type="evidence" value="ECO:0007669"/>
    <property type="project" value="UniProtKB-UniRule"/>
</dbReference>
<dbReference type="GO" id="GO:0006750">
    <property type="term" value="P:glutathione biosynthetic process"/>
    <property type="evidence" value="ECO:0007669"/>
    <property type="project" value="UniProtKB-UniRule"/>
</dbReference>
<reference evidence="12 13" key="1">
    <citation type="submission" date="2019-03" db="EMBL/GenBank/DDBJ databases">
        <title>Genomic Encyclopedia of Type Strains, Phase IV (KMG-IV): sequencing the most valuable type-strain genomes for metagenomic binning, comparative biology and taxonomic classification.</title>
        <authorList>
            <person name="Goeker M."/>
        </authorList>
    </citation>
    <scope>NUCLEOTIDE SEQUENCE [LARGE SCALE GENOMIC DNA]</scope>
    <source>
        <strain evidence="12 13">DSM 104836</strain>
    </source>
</reference>
<evidence type="ECO:0000256" key="5">
    <source>
        <dbReference type="ARBA" id="ARBA00022684"/>
    </source>
</evidence>
<dbReference type="InterPro" id="IPR035434">
    <property type="entry name" value="GCL_bact_plant"/>
</dbReference>
<dbReference type="Proteomes" id="UP000295696">
    <property type="component" value="Unassembled WGS sequence"/>
</dbReference>
<evidence type="ECO:0000313" key="13">
    <source>
        <dbReference type="Proteomes" id="UP000295696"/>
    </source>
</evidence>
<keyword evidence="6 10" id="KW-0547">Nucleotide-binding</keyword>
<dbReference type="InterPro" id="IPR006336">
    <property type="entry name" value="GCS2"/>
</dbReference>
<keyword evidence="8" id="KW-0809">Transit peptide</keyword>
<feature type="disulfide bond" evidence="11">
    <location>
        <begin position="112"/>
        <end position="332"/>
    </location>
</feature>
<dbReference type="PANTHER" id="PTHR34378:SF1">
    <property type="entry name" value="GLUTAMATE--CYSTEINE LIGASE, CHLOROPLASTIC"/>
    <property type="match status" value="1"/>
</dbReference>
<keyword evidence="7 10" id="KW-0067">ATP-binding</keyword>
<comment type="subunit">
    <text evidence="3">Homodimer or monomer when oxidized or reduced, respectively.</text>
</comment>
<dbReference type="PIRSF" id="PIRSF017901">
    <property type="entry name" value="GCL"/>
    <property type="match status" value="1"/>
</dbReference>
<evidence type="ECO:0000256" key="1">
    <source>
        <dbReference type="ARBA" id="ARBA00005006"/>
    </source>
</evidence>
<name>A0A4R3JAB9_9RHOB</name>
<sequence>MSIPQSGGGPVEHKDQLAEYLSSGCKPKEDWRIGTEHEKFGYCKETLKPLPYEGERSILAMLEGLRDRHGWAPVEEAGKLIGLEKDGANVSLEPGGQLELSGAPLETIHETCDEVNAHLRDVKDIADAVGVGFIGLGAAPIWTHDEMPMMPKGRYRLMNEYMDRVGTMGKSMMYRTCTVQVNLDFASEADMVKKMRVAIALQPVATALFANSPFFEGRPNGHKSWRSRIWRDLDPARTGTLPFVFEDGFGFEAWVEYALDVPMYFVYRDGKYIDALGQSFRDFLKGELPALPGEIPTLSDWADHLTTIFPEARVKKFLEMRGADGGPWRRLCALPAFWVGLLYDQTALDAAWDLVKDWDAETREALRVAASQDALQAQVGRINMHDLARQTVDIAQAGLKARARPGAGGLVPDETHFLNALHESIESGKVPADELLEHYKGDWNGDLTRIYAQYSY</sequence>
<protein>
    <recommendedName>
        <fullName evidence="10">Glutamate--cysteine ligase</fullName>
        <ecNumber evidence="10">6.3.2.2</ecNumber>
    </recommendedName>
</protein>
<dbReference type="Gene3D" id="3.30.590.20">
    <property type="match status" value="1"/>
</dbReference>
<evidence type="ECO:0000256" key="9">
    <source>
        <dbReference type="ARBA" id="ARBA00023157"/>
    </source>
</evidence>
<accession>A0A4R3JAB9</accession>
<evidence type="ECO:0000256" key="4">
    <source>
        <dbReference type="ARBA" id="ARBA00022598"/>
    </source>
</evidence>
<evidence type="ECO:0000256" key="3">
    <source>
        <dbReference type="ARBA" id="ARBA00011153"/>
    </source>
</evidence>
<gene>
    <name evidence="12" type="ORF">EDD52_110117</name>
</gene>
<dbReference type="AlphaFoldDB" id="A0A4R3JAB9"/>
<proteinExistence type="inferred from homology"/>
<dbReference type="GO" id="GO:0004357">
    <property type="term" value="F:glutamate-cysteine ligase activity"/>
    <property type="evidence" value="ECO:0007669"/>
    <property type="project" value="UniProtKB-UniRule"/>
</dbReference>
<dbReference type="NCBIfam" id="TIGR01436">
    <property type="entry name" value="glu_cys_lig_pln"/>
    <property type="match status" value="1"/>
</dbReference>
<dbReference type="EC" id="6.3.2.2" evidence="10"/>
<comment type="caution">
    <text evidence="12">The sequence shown here is derived from an EMBL/GenBank/DDBJ whole genome shotgun (WGS) entry which is preliminary data.</text>
</comment>
<dbReference type="RefSeq" id="WP_132246098.1">
    <property type="nucleotide sequence ID" value="NZ_SLZU01000010.1"/>
</dbReference>
<comment type="pathway">
    <text evidence="1">Sulfur metabolism; glutathione biosynthesis; glutathione from L-cysteine and L-glutamate: step 1/2.</text>
</comment>
<evidence type="ECO:0000256" key="7">
    <source>
        <dbReference type="ARBA" id="ARBA00022840"/>
    </source>
</evidence>
<comment type="similarity">
    <text evidence="2">Belongs to the carboxylate-amine ligase family. Glutamate--cysteine ligase type 2 subfamily.</text>
</comment>
<keyword evidence="4 10" id="KW-0436">Ligase</keyword>
<dbReference type="InterPro" id="IPR014746">
    <property type="entry name" value="Gln_synth/guanido_kin_cat_dom"/>
</dbReference>
<evidence type="ECO:0000256" key="10">
    <source>
        <dbReference type="PIRNR" id="PIRNR017901"/>
    </source>
</evidence>
<evidence type="ECO:0000256" key="8">
    <source>
        <dbReference type="ARBA" id="ARBA00022946"/>
    </source>
</evidence>
<keyword evidence="13" id="KW-1185">Reference proteome</keyword>
<comment type="catalytic activity">
    <reaction evidence="10">
        <text>L-cysteine + L-glutamate + ATP = gamma-L-glutamyl-L-cysteine + ADP + phosphate + H(+)</text>
        <dbReference type="Rhea" id="RHEA:13285"/>
        <dbReference type="ChEBI" id="CHEBI:15378"/>
        <dbReference type="ChEBI" id="CHEBI:29985"/>
        <dbReference type="ChEBI" id="CHEBI:30616"/>
        <dbReference type="ChEBI" id="CHEBI:35235"/>
        <dbReference type="ChEBI" id="CHEBI:43474"/>
        <dbReference type="ChEBI" id="CHEBI:58173"/>
        <dbReference type="ChEBI" id="CHEBI:456216"/>
        <dbReference type="EC" id="6.3.2.2"/>
    </reaction>
</comment>
<evidence type="ECO:0000313" key="12">
    <source>
        <dbReference type="EMBL" id="TCS61943.1"/>
    </source>
</evidence>
<comment type="function">
    <text evidence="10">Catalyzes the synthesis of gamma-glutamylcysteine (gamma-GC).</text>
</comment>
<evidence type="ECO:0000256" key="11">
    <source>
        <dbReference type="PIRSR" id="PIRSR017901-50"/>
    </source>
</evidence>
<dbReference type="InterPro" id="IPR011556">
    <property type="entry name" value="Glut_cys_lig_pln_type"/>
</dbReference>
<comment type="similarity">
    <text evidence="10">Belongs to the glutamate--cysteine ligase type 2 family. EgtA subfamily.</text>
</comment>
<dbReference type="EMBL" id="SLZU01000010">
    <property type="protein sequence ID" value="TCS61943.1"/>
    <property type="molecule type" value="Genomic_DNA"/>
</dbReference>
<evidence type="ECO:0000256" key="2">
    <source>
        <dbReference type="ARBA" id="ARBA00010253"/>
    </source>
</evidence>
<keyword evidence="9 11" id="KW-1015">Disulfide bond</keyword>
<keyword evidence="5" id="KW-0317">Glutathione biosynthesis</keyword>
<dbReference type="SUPFAM" id="SSF55931">
    <property type="entry name" value="Glutamine synthetase/guanido kinase"/>
    <property type="match status" value="1"/>
</dbReference>
<dbReference type="PANTHER" id="PTHR34378">
    <property type="entry name" value="GLUTAMATE--CYSTEINE LIGASE, CHLOROPLASTIC"/>
    <property type="match status" value="1"/>
</dbReference>
<evidence type="ECO:0000256" key="6">
    <source>
        <dbReference type="ARBA" id="ARBA00022741"/>
    </source>
</evidence>
<dbReference type="Pfam" id="PF04107">
    <property type="entry name" value="GCS2"/>
    <property type="match status" value="1"/>
</dbReference>